<feature type="region of interest" description="Disordered" evidence="9">
    <location>
        <begin position="137"/>
        <end position="170"/>
    </location>
</feature>
<comment type="subcellular location">
    <subcellularLocation>
        <location evidence="6">Cytoplasm</location>
    </subcellularLocation>
</comment>
<comment type="caution">
    <text evidence="12">The sequence shown here is derived from an EMBL/GenBank/DDBJ whole genome shotgun (WGS) entry which is preliminary data.</text>
</comment>
<dbReference type="InterPro" id="IPR035909">
    <property type="entry name" value="CheB_C"/>
</dbReference>
<comment type="catalytic activity">
    <reaction evidence="6">
        <text>L-glutaminyl-[protein] + H2O = L-glutamyl-[protein] + NH4(+)</text>
        <dbReference type="Rhea" id="RHEA:16441"/>
        <dbReference type="Rhea" id="RHEA-COMP:10207"/>
        <dbReference type="Rhea" id="RHEA-COMP:10208"/>
        <dbReference type="ChEBI" id="CHEBI:15377"/>
        <dbReference type="ChEBI" id="CHEBI:28938"/>
        <dbReference type="ChEBI" id="CHEBI:29973"/>
        <dbReference type="ChEBI" id="CHEBI:30011"/>
        <dbReference type="EC" id="3.5.1.44"/>
    </reaction>
</comment>
<dbReference type="InterPro" id="IPR000673">
    <property type="entry name" value="Sig_transdc_resp-reg_Me-estase"/>
</dbReference>
<dbReference type="SUPFAM" id="SSF52738">
    <property type="entry name" value="Methylesterase CheB, C-terminal domain"/>
    <property type="match status" value="1"/>
</dbReference>
<dbReference type="NCBIfam" id="NF001965">
    <property type="entry name" value="PRK00742.1"/>
    <property type="match status" value="1"/>
</dbReference>
<sequence>MAIKVMIVDDSAVVRQVMLDTLSKASDIVVIGSAPDPIFAREKMEKEWPDVIVLDIEMPRMDGLTFLKKIMVERPTPVVICSSLTEKGAEITMQALSAGALAIITKPSLGVRDFIQDSSADLLHAIRAASMAKLQRLRPRTTPISPASPLPIANHTSTGNGSSTSIMQERMSSPKLSADAILQATAGQSTIQTTQKIIAIGTSTGGTQALESILPELPKTSPGIVIVQHMPEKFTATFAARLNSLSQIEVREAKSNDRILPGLALIAPGGKHMLVKRNGTQYHVDVIDGPMVSRHRPSVDVLFRSVANSAGRNAIGFILTGMGDDGARGLKELHDTGARTYAQDEASCVVFGMPKEAIKLEANDEIIALERIPDVIAKLSNR</sequence>
<dbReference type="InterPro" id="IPR011006">
    <property type="entry name" value="CheY-like_superfamily"/>
</dbReference>
<dbReference type="SUPFAM" id="SSF52172">
    <property type="entry name" value="CheY-like"/>
    <property type="match status" value="1"/>
</dbReference>
<evidence type="ECO:0000256" key="2">
    <source>
        <dbReference type="ARBA" id="ARBA00022500"/>
    </source>
</evidence>
<evidence type="ECO:0000259" key="10">
    <source>
        <dbReference type="PROSITE" id="PS50110"/>
    </source>
</evidence>
<organism evidence="12 13">
    <name type="scientific">Iodobacter arcticus</name>
    <dbReference type="NCBI Taxonomy" id="590593"/>
    <lineage>
        <taxon>Bacteria</taxon>
        <taxon>Pseudomonadati</taxon>
        <taxon>Pseudomonadota</taxon>
        <taxon>Betaproteobacteria</taxon>
        <taxon>Neisseriales</taxon>
        <taxon>Chitinibacteraceae</taxon>
        <taxon>Iodobacter</taxon>
    </lineage>
</organism>
<dbReference type="SMART" id="SM00448">
    <property type="entry name" value="REC"/>
    <property type="match status" value="1"/>
</dbReference>
<keyword evidence="3 6" id="KW-0597">Phosphoprotein</keyword>
<evidence type="ECO:0000256" key="4">
    <source>
        <dbReference type="ARBA" id="ARBA00022801"/>
    </source>
</evidence>
<feature type="active site" evidence="6 7">
    <location>
        <position position="229"/>
    </location>
</feature>
<evidence type="ECO:0000256" key="3">
    <source>
        <dbReference type="ARBA" id="ARBA00022553"/>
    </source>
</evidence>
<evidence type="ECO:0000256" key="8">
    <source>
        <dbReference type="PROSITE-ProRule" id="PRU00169"/>
    </source>
</evidence>
<dbReference type="CDD" id="cd16432">
    <property type="entry name" value="CheB_Rec"/>
    <property type="match status" value="1"/>
</dbReference>
<keyword evidence="13" id="KW-1185">Reference proteome</keyword>
<evidence type="ECO:0000313" key="12">
    <source>
        <dbReference type="EMBL" id="MFC7421322.1"/>
    </source>
</evidence>
<dbReference type="Proteomes" id="UP001596473">
    <property type="component" value="Unassembled WGS sequence"/>
</dbReference>
<dbReference type="PROSITE" id="PS50122">
    <property type="entry name" value="CHEB"/>
    <property type="match status" value="1"/>
</dbReference>
<comment type="function">
    <text evidence="6">Involved in chemotaxis. Part of a chemotaxis signal transduction system that modulates chemotaxis in response to various stimuli. Catalyzes the demethylation of specific methylglutamate residues introduced into the chemoreceptors (methyl-accepting chemotaxis proteins or MCP) by CheR. Also mediates the irreversible deamidation of specific glutamine residues to glutamic acid.</text>
</comment>
<evidence type="ECO:0000256" key="9">
    <source>
        <dbReference type="SAM" id="MobiDB-lite"/>
    </source>
</evidence>
<dbReference type="EMBL" id="JBHTBQ010000033">
    <property type="protein sequence ID" value="MFC7421322.1"/>
    <property type="molecule type" value="Genomic_DNA"/>
</dbReference>
<dbReference type="Gene3D" id="3.40.50.2300">
    <property type="match status" value="1"/>
</dbReference>
<feature type="compositionally biased region" description="Low complexity" evidence="9">
    <location>
        <begin position="156"/>
        <end position="165"/>
    </location>
</feature>
<dbReference type="GO" id="GO:0008984">
    <property type="term" value="F:protein-glutamate methylesterase activity"/>
    <property type="evidence" value="ECO:0007669"/>
    <property type="project" value="UniProtKB-EC"/>
</dbReference>
<dbReference type="HAMAP" id="MF_00099">
    <property type="entry name" value="CheB_chemtxs"/>
    <property type="match status" value="1"/>
</dbReference>
<dbReference type="Gene3D" id="3.40.50.180">
    <property type="entry name" value="Methylesterase CheB, C-terminal domain"/>
    <property type="match status" value="1"/>
</dbReference>
<keyword evidence="2 6" id="KW-0145">Chemotaxis</keyword>
<dbReference type="CDD" id="cd17541">
    <property type="entry name" value="REC_CheB-like"/>
    <property type="match status" value="1"/>
</dbReference>
<comment type="similarity">
    <text evidence="6">Belongs to the CheB family.</text>
</comment>
<evidence type="ECO:0000256" key="6">
    <source>
        <dbReference type="HAMAP-Rule" id="MF_00099"/>
    </source>
</evidence>
<dbReference type="Pfam" id="PF00072">
    <property type="entry name" value="Response_reg"/>
    <property type="match status" value="1"/>
</dbReference>
<name>A0ABW2R068_9NEIS</name>
<evidence type="ECO:0000256" key="1">
    <source>
        <dbReference type="ARBA" id="ARBA00022490"/>
    </source>
</evidence>
<dbReference type="InterPro" id="IPR001789">
    <property type="entry name" value="Sig_transdc_resp-reg_receiver"/>
</dbReference>
<evidence type="ECO:0000256" key="7">
    <source>
        <dbReference type="PROSITE-ProRule" id="PRU00050"/>
    </source>
</evidence>
<dbReference type="EC" id="3.1.1.61" evidence="6"/>
<keyword evidence="4 6" id="KW-0378">Hydrolase</keyword>
<comment type="domain">
    <text evidence="6">Contains a C-terminal catalytic domain, and an N-terminal region which modulates catalytic activity.</text>
</comment>
<comment type="PTM">
    <text evidence="6">Phosphorylated by CheA. Phosphorylation of the N-terminal regulatory domain activates the methylesterase activity.</text>
</comment>
<dbReference type="EC" id="3.5.1.44" evidence="6"/>
<dbReference type="Pfam" id="PF01339">
    <property type="entry name" value="CheB_methylest"/>
    <property type="match status" value="1"/>
</dbReference>
<feature type="active site" evidence="6 7">
    <location>
        <position position="203"/>
    </location>
</feature>
<dbReference type="RefSeq" id="WP_380188880.1">
    <property type="nucleotide sequence ID" value="NZ_JBHTBQ010000033.1"/>
</dbReference>
<keyword evidence="1 6" id="KW-0963">Cytoplasm</keyword>
<dbReference type="PANTHER" id="PTHR42872:SF6">
    <property type="entry name" value="PROTEIN-GLUTAMATE METHYLESTERASE_PROTEIN-GLUTAMINE GLUTAMINASE"/>
    <property type="match status" value="1"/>
</dbReference>
<feature type="domain" description="CheB-type methylesterase" evidence="11">
    <location>
        <begin position="191"/>
        <end position="382"/>
    </location>
</feature>
<evidence type="ECO:0000259" key="11">
    <source>
        <dbReference type="PROSITE" id="PS50122"/>
    </source>
</evidence>
<accession>A0ABW2R068</accession>
<proteinExistence type="inferred from homology"/>
<dbReference type="InterPro" id="IPR008248">
    <property type="entry name" value="CheB-like"/>
</dbReference>
<evidence type="ECO:0000313" key="13">
    <source>
        <dbReference type="Proteomes" id="UP001596473"/>
    </source>
</evidence>
<dbReference type="NCBIfam" id="NF009206">
    <property type="entry name" value="PRK12555.1"/>
    <property type="match status" value="1"/>
</dbReference>
<dbReference type="PIRSF" id="PIRSF000876">
    <property type="entry name" value="RR_chemtxs_CheB"/>
    <property type="match status" value="1"/>
</dbReference>
<dbReference type="PROSITE" id="PS50110">
    <property type="entry name" value="RESPONSE_REGULATORY"/>
    <property type="match status" value="1"/>
</dbReference>
<feature type="modified residue" description="4-aspartylphosphate" evidence="6 8">
    <location>
        <position position="55"/>
    </location>
</feature>
<evidence type="ECO:0000256" key="5">
    <source>
        <dbReference type="ARBA" id="ARBA00048267"/>
    </source>
</evidence>
<feature type="domain" description="Response regulatory" evidence="10">
    <location>
        <begin position="4"/>
        <end position="121"/>
    </location>
</feature>
<comment type="catalytic activity">
    <reaction evidence="5 6">
        <text>[protein]-L-glutamate 5-O-methyl ester + H2O = L-glutamyl-[protein] + methanol + H(+)</text>
        <dbReference type="Rhea" id="RHEA:23236"/>
        <dbReference type="Rhea" id="RHEA-COMP:10208"/>
        <dbReference type="Rhea" id="RHEA-COMP:10311"/>
        <dbReference type="ChEBI" id="CHEBI:15377"/>
        <dbReference type="ChEBI" id="CHEBI:15378"/>
        <dbReference type="ChEBI" id="CHEBI:17790"/>
        <dbReference type="ChEBI" id="CHEBI:29973"/>
        <dbReference type="ChEBI" id="CHEBI:82795"/>
        <dbReference type="EC" id="3.1.1.61"/>
    </reaction>
</comment>
<protein>
    <recommendedName>
        <fullName evidence="6">Protein-glutamate methylesterase/protein-glutamine glutaminase</fullName>
        <ecNumber evidence="6">3.1.1.61</ecNumber>
        <ecNumber evidence="6">3.5.1.44</ecNumber>
    </recommendedName>
</protein>
<gene>
    <name evidence="6" type="primary">cheB</name>
    <name evidence="12" type="ORF">ACFQNF_15770</name>
</gene>
<feature type="active site" evidence="6 7">
    <location>
        <position position="325"/>
    </location>
</feature>
<dbReference type="PANTHER" id="PTHR42872">
    <property type="entry name" value="PROTEIN-GLUTAMATE METHYLESTERASE/PROTEIN-GLUTAMINE GLUTAMINASE"/>
    <property type="match status" value="1"/>
</dbReference>
<reference evidence="13" key="1">
    <citation type="journal article" date="2019" name="Int. J. Syst. Evol. Microbiol.">
        <title>The Global Catalogue of Microorganisms (GCM) 10K type strain sequencing project: providing services to taxonomists for standard genome sequencing and annotation.</title>
        <authorList>
            <consortium name="The Broad Institute Genomics Platform"/>
            <consortium name="The Broad Institute Genome Sequencing Center for Infectious Disease"/>
            <person name="Wu L."/>
            <person name="Ma J."/>
        </authorList>
    </citation>
    <scope>NUCLEOTIDE SEQUENCE [LARGE SCALE GENOMIC DNA]</scope>
    <source>
        <strain evidence="13">CCUG 62945</strain>
    </source>
</reference>